<dbReference type="SMART" id="SM00893">
    <property type="entry name" value="ETF"/>
    <property type="match status" value="1"/>
</dbReference>
<dbReference type="PANTHER" id="PTHR21294:SF17">
    <property type="entry name" value="PROTEIN FIXA"/>
    <property type="match status" value="1"/>
</dbReference>
<evidence type="ECO:0000259" key="2">
    <source>
        <dbReference type="SMART" id="SM00893"/>
    </source>
</evidence>
<protein>
    <recommendedName>
        <fullName evidence="1">Electron transfer flavoprotein small subunit</fullName>
    </recommendedName>
</protein>
<keyword evidence="4" id="KW-1185">Reference proteome</keyword>
<feature type="domain" description="Electron transfer flavoprotein alpha/beta-subunit N-terminal" evidence="2">
    <location>
        <begin position="22"/>
        <end position="217"/>
    </location>
</feature>
<dbReference type="InterPro" id="IPR014730">
    <property type="entry name" value="ETF_a/b_N"/>
</dbReference>
<dbReference type="InterPro" id="IPR014729">
    <property type="entry name" value="Rossmann-like_a/b/a_fold"/>
</dbReference>
<accession>A0A323THI7</accession>
<dbReference type="SUPFAM" id="SSF52402">
    <property type="entry name" value="Adenine nucleotide alpha hydrolases-like"/>
    <property type="match status" value="1"/>
</dbReference>
<dbReference type="PANTHER" id="PTHR21294">
    <property type="entry name" value="ELECTRON TRANSFER FLAVOPROTEIN BETA-SUBUNIT"/>
    <property type="match status" value="1"/>
</dbReference>
<dbReference type="PIRSF" id="PIRSF000090">
    <property type="entry name" value="Beta-ETF"/>
    <property type="match status" value="1"/>
</dbReference>
<dbReference type="GO" id="GO:0009055">
    <property type="term" value="F:electron transfer activity"/>
    <property type="evidence" value="ECO:0007669"/>
    <property type="project" value="InterPro"/>
</dbReference>
<gene>
    <name evidence="3" type="ORF">CR194_12250</name>
</gene>
<dbReference type="Gene3D" id="3.40.50.620">
    <property type="entry name" value="HUPs"/>
    <property type="match status" value="1"/>
</dbReference>
<evidence type="ECO:0000313" key="3">
    <source>
        <dbReference type="EMBL" id="PYZ93980.1"/>
    </source>
</evidence>
<name>A0A323THI7_9BACI</name>
<dbReference type="InterPro" id="IPR012255">
    <property type="entry name" value="ETF_b"/>
</dbReference>
<comment type="caution">
    <text evidence="3">The sequence shown here is derived from an EMBL/GenBank/DDBJ whole genome shotgun (WGS) entry which is preliminary data.</text>
</comment>
<evidence type="ECO:0000256" key="1">
    <source>
        <dbReference type="ARBA" id="ARBA00042002"/>
    </source>
</evidence>
<dbReference type="Proteomes" id="UP000248214">
    <property type="component" value="Unassembled WGS sequence"/>
</dbReference>
<dbReference type="RefSeq" id="WP_110610013.1">
    <property type="nucleotide sequence ID" value="NZ_PDOD01000002.1"/>
</dbReference>
<organism evidence="3 4">
    <name type="scientific">Salipaludibacillus keqinensis</name>
    <dbReference type="NCBI Taxonomy" id="2045207"/>
    <lineage>
        <taxon>Bacteria</taxon>
        <taxon>Bacillati</taxon>
        <taxon>Bacillota</taxon>
        <taxon>Bacilli</taxon>
        <taxon>Bacillales</taxon>
        <taxon>Bacillaceae</taxon>
    </lineage>
</organism>
<sequence>MNILVCIKQVPDTKIIKVNPKTNTLDRSSAPTILNPYDAHAVEEAVRLRKEHGGKIIVLSMGPPQARLAIRKCIEIGADEGYLISDRRFAGADTLATSYALFKAIEKLKEEEGIELVLCGKHAIDGDTGQTGPGIARRMGIPPLTNVIKVEEVDLDKKLMKVRRKIENGYELIQTSLPCLLTIEKEMNEVSYSPLPNMMRAARYEPIVWTVDDLNDVDIKQLGLKGSPTIVGKMWPPEKSSGAEMIEGSTKEQVEKLLSVTYEKRELFGVKGGEKS</sequence>
<evidence type="ECO:0000313" key="4">
    <source>
        <dbReference type="Proteomes" id="UP000248214"/>
    </source>
</evidence>
<reference evidence="3 4" key="1">
    <citation type="submission" date="2017-10" db="EMBL/GenBank/DDBJ databases">
        <title>Bacillus sp. nov., a halophilic bacterium isolated from a Keqin Lake.</title>
        <authorList>
            <person name="Wang H."/>
        </authorList>
    </citation>
    <scope>NUCLEOTIDE SEQUENCE [LARGE SCALE GENOMIC DNA]</scope>
    <source>
        <strain evidence="3 4">KQ-12</strain>
    </source>
</reference>
<dbReference type="CDD" id="cd01714">
    <property type="entry name" value="ETF_beta"/>
    <property type="match status" value="1"/>
</dbReference>
<dbReference type="InterPro" id="IPR033948">
    <property type="entry name" value="ETF_beta_N"/>
</dbReference>
<dbReference type="AlphaFoldDB" id="A0A323THI7"/>
<dbReference type="EMBL" id="PDOD01000002">
    <property type="protein sequence ID" value="PYZ93980.1"/>
    <property type="molecule type" value="Genomic_DNA"/>
</dbReference>
<dbReference type="Pfam" id="PF01012">
    <property type="entry name" value="ETF"/>
    <property type="match status" value="1"/>
</dbReference>
<proteinExistence type="predicted"/>
<dbReference type="OrthoDB" id="9804960at2"/>